<feature type="region of interest" description="Disordered" evidence="1">
    <location>
        <begin position="158"/>
        <end position="193"/>
    </location>
</feature>
<keyword evidence="3" id="KW-1185">Reference proteome</keyword>
<dbReference type="EMBL" id="JAVHNR010000006">
    <property type="protein sequence ID" value="KAK6339391.1"/>
    <property type="molecule type" value="Genomic_DNA"/>
</dbReference>
<comment type="caution">
    <text evidence="2">The sequence shown here is derived from an EMBL/GenBank/DDBJ whole genome shotgun (WGS) entry which is preliminary data.</text>
</comment>
<accession>A0AAN8MV33</accession>
<reference evidence="2 3" key="1">
    <citation type="submission" date="2019-10" db="EMBL/GenBank/DDBJ databases">
        <authorList>
            <person name="Palmer J.M."/>
        </authorList>
    </citation>
    <scope>NUCLEOTIDE SEQUENCE [LARGE SCALE GENOMIC DNA]</scope>
    <source>
        <strain evidence="2 3">TWF718</strain>
    </source>
</reference>
<evidence type="ECO:0000256" key="1">
    <source>
        <dbReference type="SAM" id="MobiDB-lite"/>
    </source>
</evidence>
<sequence>MRKKVDLPPNNLTTEQKMDFFAPWVEKSNAKYKELRCQWGRKKKLGEPQLKALLWGFSLNSFRWICQSHHRLKGIEYYRLKTARESGLVEPTIFDDPLLLDHLQNLKMGPLWTRNTMWPLHMRCDGTFVVDKAARSRIEGAFEVVVDEPLKAEIWEEVGGGTPEPARGPCKRKRGVGEEMDIPPPARRCARRR</sequence>
<gene>
    <name evidence="2" type="ORF">TWF718_008810</name>
</gene>
<evidence type="ECO:0000313" key="2">
    <source>
        <dbReference type="EMBL" id="KAK6339391.1"/>
    </source>
</evidence>
<organism evidence="2 3">
    <name type="scientific">Orbilia javanica</name>
    <dbReference type="NCBI Taxonomy" id="47235"/>
    <lineage>
        <taxon>Eukaryota</taxon>
        <taxon>Fungi</taxon>
        <taxon>Dikarya</taxon>
        <taxon>Ascomycota</taxon>
        <taxon>Pezizomycotina</taxon>
        <taxon>Orbiliomycetes</taxon>
        <taxon>Orbiliales</taxon>
        <taxon>Orbiliaceae</taxon>
        <taxon>Orbilia</taxon>
    </lineage>
</organism>
<protein>
    <submittedName>
        <fullName evidence="2">Uncharacterized protein</fullName>
    </submittedName>
</protein>
<name>A0AAN8MV33_9PEZI</name>
<evidence type="ECO:0000313" key="3">
    <source>
        <dbReference type="Proteomes" id="UP001313282"/>
    </source>
</evidence>
<dbReference type="AlphaFoldDB" id="A0AAN8MV33"/>
<proteinExistence type="predicted"/>
<dbReference type="Proteomes" id="UP001313282">
    <property type="component" value="Unassembled WGS sequence"/>
</dbReference>